<sequence>MVESYFALESAIVNRIQECVPELQAIYTPFNIEEMMKITNVSPSVSVIYFDDRIGDSAGTGKVVSTYQQWLVVLSLRHAAAQLQNTNVLRQQASPLILNILDAMQGFDPKIQGYKPFKRINSPVRQGGQAGHCYFPFMFESQIFV</sequence>
<dbReference type="Gene3D" id="3.30.2000.10">
    <property type="entry name" value="Phage tail protein-like"/>
    <property type="match status" value="1"/>
</dbReference>
<dbReference type="InterPro" id="IPR038042">
    <property type="entry name" value="Gp37-like"/>
</dbReference>
<dbReference type="Pfam" id="PF23840">
    <property type="entry name" value="Phage_tail_terminator"/>
    <property type="match status" value="1"/>
</dbReference>
<evidence type="ECO:0000313" key="1">
    <source>
        <dbReference type="EMBL" id="QGM27385.1"/>
    </source>
</evidence>
<gene>
    <name evidence="1" type="ORF">GJD93_06710</name>
</gene>
<dbReference type="AlphaFoldDB" id="A0AAP9GUZ2"/>
<evidence type="ECO:0000313" key="2">
    <source>
        <dbReference type="Proteomes" id="UP000405075"/>
    </source>
</evidence>
<dbReference type="EMBL" id="CP046045">
    <property type="protein sequence ID" value="QGM27385.1"/>
    <property type="molecule type" value="Genomic_DNA"/>
</dbReference>
<organism evidence="1 2">
    <name type="scientific">Acinetobacter towneri</name>
    <dbReference type="NCBI Taxonomy" id="202956"/>
    <lineage>
        <taxon>Bacteria</taxon>
        <taxon>Pseudomonadati</taxon>
        <taxon>Pseudomonadota</taxon>
        <taxon>Gammaproteobacteria</taxon>
        <taxon>Moraxellales</taxon>
        <taxon>Moraxellaceae</taxon>
        <taxon>Acinetobacter</taxon>
    </lineage>
</organism>
<name>A0AAP9GUZ2_9GAMM</name>
<dbReference type="InterPro" id="IPR056912">
    <property type="entry name" value="Phage_JBD30_tail_term-like"/>
</dbReference>
<dbReference type="RefSeq" id="WP_154320629.1">
    <property type="nucleotide sequence ID" value="NZ_CP046045.1"/>
</dbReference>
<accession>A0AAP9GUZ2</accession>
<reference evidence="2" key="1">
    <citation type="submission" date="2019-11" db="EMBL/GenBank/DDBJ databases">
        <title>Escherichia coli 1916D6.</title>
        <authorList>
            <person name="Yao H."/>
            <person name="Du X."/>
            <person name="Yu R."/>
            <person name="Li A."/>
        </authorList>
    </citation>
    <scope>NUCLEOTIDE SEQUENCE [LARGE SCALE GENOMIC DNA]</scope>
    <source>
        <strain evidence="2">19110F47</strain>
    </source>
</reference>
<dbReference type="Proteomes" id="UP000405075">
    <property type="component" value="Chromosome"/>
</dbReference>
<proteinExistence type="predicted"/>
<protein>
    <submittedName>
        <fullName evidence="1">Uncharacterized protein</fullName>
    </submittedName>
</protein>